<gene>
    <name evidence="4" type="ORF">SIID45300_02036</name>
</gene>
<dbReference type="Pfam" id="PF13336">
    <property type="entry name" value="AcetylCoA_hyd_C"/>
    <property type="match status" value="1"/>
</dbReference>
<dbReference type="RefSeq" id="WP_420905397.1">
    <property type="nucleotide sequence ID" value="NZ_BAAFGK010000004.1"/>
</dbReference>
<dbReference type="EC" id="2.8.3.-" evidence="4"/>
<evidence type="ECO:0000313" key="5">
    <source>
        <dbReference type="Proteomes" id="UP001628193"/>
    </source>
</evidence>
<evidence type="ECO:0000256" key="2">
    <source>
        <dbReference type="ARBA" id="ARBA00022679"/>
    </source>
</evidence>
<dbReference type="GO" id="GO:0016740">
    <property type="term" value="F:transferase activity"/>
    <property type="evidence" value="ECO:0007669"/>
    <property type="project" value="UniProtKB-KW"/>
</dbReference>
<dbReference type="SUPFAM" id="SSF100950">
    <property type="entry name" value="NagB/RpiA/CoA transferase-like"/>
    <property type="match status" value="2"/>
</dbReference>
<protein>
    <submittedName>
        <fullName evidence="4">Butyrate:acetyl-CoA coenzyme A-transferase</fullName>
        <ecNumber evidence="4">2.8.3.-</ecNumber>
    </submittedName>
</protein>
<dbReference type="Gene3D" id="3.40.1080.10">
    <property type="entry name" value="Glutaconate Coenzyme A-transferase"/>
    <property type="match status" value="1"/>
</dbReference>
<reference evidence="4 5" key="1">
    <citation type="submission" date="2024-09" db="EMBL/GenBank/DDBJ databases">
        <title>Draft genome sequence of Candidatus Magnetaquicoccaceae bacterium FCR-1.</title>
        <authorList>
            <person name="Shimoshige H."/>
            <person name="Shimamura S."/>
            <person name="Taoka A."/>
            <person name="Kobayashi H."/>
            <person name="Maekawa T."/>
        </authorList>
    </citation>
    <scope>NUCLEOTIDE SEQUENCE [LARGE SCALE GENOMIC DNA]</scope>
    <source>
        <strain evidence="4 5">FCR-1</strain>
    </source>
</reference>
<evidence type="ECO:0000256" key="1">
    <source>
        <dbReference type="ARBA" id="ARBA00009632"/>
    </source>
</evidence>
<dbReference type="InterPro" id="IPR037171">
    <property type="entry name" value="NagB/RpiA_transferase-like"/>
</dbReference>
<sequence length="631" mass="70327">MSKHHLPPKLTEWKHHLKSGDRIFIGSNAACPHALTEDLVKHANDFRDLELVHILILGPHPWTEPKYARSFKVNSLFLGPGTRNSVASGVADYTPCFLSEIPSLFTDGILPIDVALIQVSPPDQYGYCSLGPSVDIVSAGWKSARQVIAQINPSVPRTLGQSFIHVSQIHACIEADRPMTILQPPELDDVALRIGQYVAQLIQDGATLQMGIGRIPDAVLRALGDHKNLGIHTEMFSDGVIELFRSGVINNTQKTLHPGKIIASFCMGSQKLYDFVHENPHIEFHPTEYVNNPTVIARNDNMVAINSAIEVDLTGQVVSDSVGQRFYSGIGGQVDFIRGAARSRDGRPIIALPSTAKNGTISKIVPFLTEGSGVVTSRGDVHYVVTEHGIATLRGKSIRERALELIRVAHPAFRDRLLAQVRTHHWVPDYQITQPSRVEELGDPQQVKVRLKGNVYCMRPLHAADERIYQEFFYSLDDETVMQRYRYHPDGMSRQKACEVVNVDQTRDLALCIVRCKGPHHVILAVGRYYWIEQENSGEATFVVQEGSRAKGMASVLLNKMIEIARKRRLNRLVCVVRVDNKPMRKFLEKYKFETYAGSEPMELRMVLPLNPAPVPAVQPVMPAESPQAPA</sequence>
<dbReference type="PROSITE" id="PS51186">
    <property type="entry name" value="GNAT"/>
    <property type="match status" value="1"/>
</dbReference>
<dbReference type="Pfam" id="PF13302">
    <property type="entry name" value="Acetyltransf_3"/>
    <property type="match status" value="1"/>
</dbReference>
<accession>A0ABQ0C9Y5</accession>
<dbReference type="InterPro" id="IPR000182">
    <property type="entry name" value="GNAT_dom"/>
</dbReference>
<feature type="domain" description="N-acetyltransferase" evidence="3">
    <location>
        <begin position="453"/>
        <end position="611"/>
    </location>
</feature>
<dbReference type="InterPro" id="IPR003702">
    <property type="entry name" value="ActCoA_hydro_N"/>
</dbReference>
<organism evidence="4 5">
    <name type="scientific">Candidatus Magnetaquiglobus chichijimensis</name>
    <dbReference type="NCBI Taxonomy" id="3141448"/>
    <lineage>
        <taxon>Bacteria</taxon>
        <taxon>Pseudomonadati</taxon>
        <taxon>Pseudomonadota</taxon>
        <taxon>Magnetococcia</taxon>
        <taxon>Magnetococcales</taxon>
        <taxon>Candidatus Magnetaquicoccaceae</taxon>
        <taxon>Candidatus Magnetaquiglobus</taxon>
    </lineage>
</organism>
<dbReference type="EMBL" id="BAAFGK010000004">
    <property type="protein sequence ID" value="GAB0057704.1"/>
    <property type="molecule type" value="Genomic_DNA"/>
</dbReference>
<comment type="caution">
    <text evidence="4">The sequence shown here is derived from an EMBL/GenBank/DDBJ whole genome shotgun (WGS) entry which is preliminary data.</text>
</comment>
<dbReference type="InterPro" id="IPR016181">
    <property type="entry name" value="Acyl_CoA_acyltransferase"/>
</dbReference>
<proteinExistence type="inferred from homology"/>
<dbReference type="InterPro" id="IPR046433">
    <property type="entry name" value="ActCoA_hydro"/>
</dbReference>
<keyword evidence="2 4" id="KW-0808">Transferase</keyword>
<dbReference type="PANTHER" id="PTHR21432">
    <property type="entry name" value="ACETYL-COA HYDROLASE-RELATED"/>
    <property type="match status" value="1"/>
</dbReference>
<dbReference type="Gene3D" id="3.40.1080.20">
    <property type="entry name" value="Acetyl-CoA hydrolase/transferase C-terminal domain"/>
    <property type="match status" value="1"/>
</dbReference>
<dbReference type="Proteomes" id="UP001628193">
    <property type="component" value="Unassembled WGS sequence"/>
</dbReference>
<dbReference type="Gene3D" id="3.30.750.70">
    <property type="entry name" value="4-hydroxybutyrate coenzyme like domains"/>
    <property type="match status" value="1"/>
</dbReference>
<keyword evidence="5" id="KW-1185">Reference proteome</keyword>
<dbReference type="InterPro" id="IPR038460">
    <property type="entry name" value="AcetylCoA_hyd_C_sf"/>
</dbReference>
<evidence type="ECO:0000313" key="4">
    <source>
        <dbReference type="EMBL" id="GAB0057704.1"/>
    </source>
</evidence>
<dbReference type="SUPFAM" id="SSF55729">
    <property type="entry name" value="Acyl-CoA N-acyltransferases (Nat)"/>
    <property type="match status" value="1"/>
</dbReference>
<dbReference type="InterPro" id="IPR026888">
    <property type="entry name" value="AcetylCoA_hyd_C"/>
</dbReference>
<evidence type="ECO:0000259" key="3">
    <source>
        <dbReference type="PROSITE" id="PS51186"/>
    </source>
</evidence>
<comment type="similarity">
    <text evidence="1">Belongs to the acetyl-CoA hydrolase/transferase family.</text>
</comment>
<dbReference type="Gene3D" id="3.40.630.30">
    <property type="match status" value="1"/>
</dbReference>
<name>A0ABQ0C9Y5_9PROT</name>
<dbReference type="Pfam" id="PF02550">
    <property type="entry name" value="AcetylCoA_hydro"/>
    <property type="match status" value="1"/>
</dbReference>
<dbReference type="PANTHER" id="PTHR21432:SF20">
    <property type="entry name" value="ACETYL-COA HYDROLASE"/>
    <property type="match status" value="1"/>
</dbReference>